<dbReference type="KEGG" id="tau:Tola_1400"/>
<dbReference type="Gene3D" id="3.40.190.290">
    <property type="match status" value="1"/>
</dbReference>
<accession>C4LEJ8</accession>
<dbReference type="InterPro" id="IPR036390">
    <property type="entry name" value="WH_DNA-bd_sf"/>
</dbReference>
<dbReference type="Proteomes" id="UP000009073">
    <property type="component" value="Chromosome"/>
</dbReference>
<evidence type="ECO:0000313" key="6">
    <source>
        <dbReference type="EMBL" id="ACQ93015.1"/>
    </source>
</evidence>
<keyword evidence="4" id="KW-0804">Transcription</keyword>
<feature type="domain" description="HTH lysR-type" evidence="5">
    <location>
        <begin position="5"/>
        <end position="62"/>
    </location>
</feature>
<dbReference type="InterPro" id="IPR058163">
    <property type="entry name" value="LysR-type_TF_proteobact-type"/>
</dbReference>
<dbReference type="GO" id="GO:0043565">
    <property type="term" value="F:sequence-specific DNA binding"/>
    <property type="evidence" value="ECO:0007669"/>
    <property type="project" value="TreeGrafter"/>
</dbReference>
<dbReference type="STRING" id="595494.Tola_1400"/>
<dbReference type="CDD" id="cd08422">
    <property type="entry name" value="PBP2_CrgA_like"/>
    <property type="match status" value="1"/>
</dbReference>
<proteinExistence type="inferred from homology"/>
<dbReference type="FunFam" id="1.10.10.10:FF:000001">
    <property type="entry name" value="LysR family transcriptional regulator"/>
    <property type="match status" value="1"/>
</dbReference>
<evidence type="ECO:0000256" key="2">
    <source>
        <dbReference type="ARBA" id="ARBA00023015"/>
    </source>
</evidence>
<dbReference type="SUPFAM" id="SSF46785">
    <property type="entry name" value="Winged helix' DNA-binding domain"/>
    <property type="match status" value="1"/>
</dbReference>
<evidence type="ECO:0000256" key="4">
    <source>
        <dbReference type="ARBA" id="ARBA00023163"/>
    </source>
</evidence>
<dbReference type="Pfam" id="PF00126">
    <property type="entry name" value="HTH_1"/>
    <property type="match status" value="1"/>
</dbReference>
<evidence type="ECO:0000259" key="5">
    <source>
        <dbReference type="PROSITE" id="PS50931"/>
    </source>
</evidence>
<evidence type="ECO:0000256" key="3">
    <source>
        <dbReference type="ARBA" id="ARBA00023125"/>
    </source>
</evidence>
<evidence type="ECO:0000256" key="1">
    <source>
        <dbReference type="ARBA" id="ARBA00009437"/>
    </source>
</evidence>
<gene>
    <name evidence="6" type="ordered locus">Tola_1400</name>
</gene>
<sequence>MLNWDRLRGMVVFASVVESGSMTSAADKLGMTASAVSQHIRQLEQSLGVTLLHRSTRKLTLSEAGRHFYPGTAAMISAVREAEEGLQILRDQPVGEVKITAPLGLSHGPLNSVLIPFMQQYPGLKITLDCSDVERDLIAEGYDLAIRFGPLKDSALVAQRLTSCRMIAVATPAYLDNAGIPQQPEQLMQLRWILSQPQTSLSLQHTHGQRWQGKVKAQLVGSDILLQRQWCLAHMGVSIQPYSEIIELLADETLVPVLPDWQSPSAGLYAVTPGKDIPAKAKMIIDALKLFFRKYE</sequence>
<dbReference type="eggNOG" id="COG0583">
    <property type="taxonomic scope" value="Bacteria"/>
</dbReference>
<protein>
    <submittedName>
        <fullName evidence="6">Transcriptional regulator, LysR family</fullName>
    </submittedName>
</protein>
<dbReference type="InterPro" id="IPR036388">
    <property type="entry name" value="WH-like_DNA-bd_sf"/>
</dbReference>
<dbReference type="RefSeq" id="WP_015878487.1">
    <property type="nucleotide sequence ID" value="NC_012691.1"/>
</dbReference>
<dbReference type="OrthoDB" id="8678019at2"/>
<reference evidence="7" key="1">
    <citation type="submission" date="2009-05" db="EMBL/GenBank/DDBJ databases">
        <title>Complete sequence of Tolumonas auensis DSM 9187.</title>
        <authorList>
            <consortium name="US DOE Joint Genome Institute"/>
            <person name="Lucas S."/>
            <person name="Copeland A."/>
            <person name="Lapidus A."/>
            <person name="Glavina del Rio T."/>
            <person name="Tice H."/>
            <person name="Bruce D."/>
            <person name="Goodwin L."/>
            <person name="Pitluck S."/>
            <person name="Chertkov O."/>
            <person name="Brettin T."/>
            <person name="Detter J.C."/>
            <person name="Han C."/>
            <person name="Larimer F."/>
            <person name="Land M."/>
            <person name="Hauser L."/>
            <person name="Kyrpides N."/>
            <person name="Mikhailova N."/>
            <person name="Spring S."/>
            <person name="Beller H."/>
        </authorList>
    </citation>
    <scope>NUCLEOTIDE SEQUENCE [LARGE SCALE GENOMIC DNA]</scope>
    <source>
        <strain evidence="7">DSM 9187 / TA4</strain>
    </source>
</reference>
<evidence type="ECO:0000313" key="7">
    <source>
        <dbReference type="Proteomes" id="UP000009073"/>
    </source>
</evidence>
<dbReference type="PANTHER" id="PTHR30537:SF30">
    <property type="entry name" value="TRANSCRIPTIONAL REGULATOR-RELATED"/>
    <property type="match status" value="1"/>
</dbReference>
<dbReference type="PRINTS" id="PR00039">
    <property type="entry name" value="HTHLYSR"/>
</dbReference>
<organism evidence="6 7">
    <name type="scientific">Tolumonas auensis (strain DSM 9187 / NBRC 110442 / TA 4)</name>
    <dbReference type="NCBI Taxonomy" id="595494"/>
    <lineage>
        <taxon>Bacteria</taxon>
        <taxon>Pseudomonadati</taxon>
        <taxon>Pseudomonadota</taxon>
        <taxon>Gammaproteobacteria</taxon>
        <taxon>Aeromonadales</taxon>
        <taxon>Aeromonadaceae</taxon>
        <taxon>Tolumonas</taxon>
    </lineage>
</organism>
<dbReference type="InterPro" id="IPR005119">
    <property type="entry name" value="LysR_subst-bd"/>
</dbReference>
<dbReference type="EMBL" id="CP001616">
    <property type="protein sequence ID" value="ACQ93015.1"/>
    <property type="molecule type" value="Genomic_DNA"/>
</dbReference>
<dbReference type="InterPro" id="IPR000847">
    <property type="entry name" value="LysR_HTH_N"/>
</dbReference>
<keyword evidence="2" id="KW-0805">Transcription regulation</keyword>
<dbReference type="SUPFAM" id="SSF53850">
    <property type="entry name" value="Periplasmic binding protein-like II"/>
    <property type="match status" value="1"/>
</dbReference>
<keyword evidence="7" id="KW-1185">Reference proteome</keyword>
<comment type="similarity">
    <text evidence="1">Belongs to the LysR transcriptional regulatory family.</text>
</comment>
<dbReference type="Pfam" id="PF03466">
    <property type="entry name" value="LysR_substrate"/>
    <property type="match status" value="1"/>
</dbReference>
<dbReference type="HOGENOM" id="CLU_039613_16_2_6"/>
<dbReference type="PANTHER" id="PTHR30537">
    <property type="entry name" value="HTH-TYPE TRANSCRIPTIONAL REGULATOR"/>
    <property type="match status" value="1"/>
</dbReference>
<dbReference type="AlphaFoldDB" id="C4LEJ8"/>
<reference evidence="6 7" key="2">
    <citation type="journal article" date="2011" name="Stand. Genomic Sci.">
        <title>Complete genome sequence of Tolumonas auensis type strain (TA 4).</title>
        <authorList>
            <person name="Chertkov O."/>
            <person name="Copeland A."/>
            <person name="Lucas S."/>
            <person name="Lapidus A."/>
            <person name="Berry K.W."/>
            <person name="Detter J.C."/>
            <person name="Del Rio T.G."/>
            <person name="Hammon N."/>
            <person name="Dalin E."/>
            <person name="Tice H."/>
            <person name="Pitluck S."/>
            <person name="Richardson P."/>
            <person name="Bruce D."/>
            <person name="Goodwin L."/>
            <person name="Han C."/>
            <person name="Tapia R."/>
            <person name="Saunders E."/>
            <person name="Schmutz J."/>
            <person name="Brettin T."/>
            <person name="Larimer F."/>
            <person name="Land M."/>
            <person name="Hauser L."/>
            <person name="Spring S."/>
            <person name="Rohde M."/>
            <person name="Kyrpides N.C."/>
            <person name="Ivanova N."/>
            <person name="Goker M."/>
            <person name="Beller H.R."/>
            <person name="Klenk H.P."/>
            <person name="Woyke T."/>
        </authorList>
    </citation>
    <scope>NUCLEOTIDE SEQUENCE [LARGE SCALE GENOMIC DNA]</scope>
    <source>
        <strain evidence="7">DSM 9187 / TA4</strain>
    </source>
</reference>
<name>C4LEJ8_TOLAT</name>
<dbReference type="PROSITE" id="PS50931">
    <property type="entry name" value="HTH_LYSR"/>
    <property type="match status" value="1"/>
</dbReference>
<keyword evidence="3" id="KW-0238">DNA-binding</keyword>
<dbReference type="GO" id="GO:0006351">
    <property type="term" value="P:DNA-templated transcription"/>
    <property type="evidence" value="ECO:0007669"/>
    <property type="project" value="TreeGrafter"/>
</dbReference>
<dbReference type="Gene3D" id="1.10.10.10">
    <property type="entry name" value="Winged helix-like DNA-binding domain superfamily/Winged helix DNA-binding domain"/>
    <property type="match status" value="1"/>
</dbReference>
<dbReference type="GO" id="GO:0003700">
    <property type="term" value="F:DNA-binding transcription factor activity"/>
    <property type="evidence" value="ECO:0007669"/>
    <property type="project" value="InterPro"/>
</dbReference>